<dbReference type="PANTHER" id="PTHR33540:SF2">
    <property type="entry name" value="TRNA THREONYLCARBAMOYLADENOSINE BIOSYNTHESIS PROTEIN TSAE"/>
    <property type="match status" value="1"/>
</dbReference>
<keyword evidence="9" id="KW-0460">Magnesium</keyword>
<evidence type="ECO:0000256" key="8">
    <source>
        <dbReference type="ARBA" id="ARBA00022840"/>
    </source>
</evidence>
<dbReference type="InterPro" id="IPR003442">
    <property type="entry name" value="T6A_TsaE"/>
</dbReference>
<dbReference type="Pfam" id="PF02367">
    <property type="entry name" value="TsaE"/>
    <property type="match status" value="1"/>
</dbReference>
<evidence type="ECO:0000256" key="7">
    <source>
        <dbReference type="ARBA" id="ARBA00022741"/>
    </source>
</evidence>
<evidence type="ECO:0000313" key="12">
    <source>
        <dbReference type="Proteomes" id="UP000280296"/>
    </source>
</evidence>
<evidence type="ECO:0000313" key="11">
    <source>
        <dbReference type="EMBL" id="RUL87407.1"/>
    </source>
</evidence>
<dbReference type="OrthoDB" id="9815896at2"/>
<gene>
    <name evidence="11" type="primary">tsaE</name>
    <name evidence="11" type="ORF">TsocGM_12500</name>
</gene>
<keyword evidence="6" id="KW-0479">Metal-binding</keyword>
<keyword evidence="12" id="KW-1185">Reference proteome</keyword>
<dbReference type="GO" id="GO:0005524">
    <property type="term" value="F:ATP binding"/>
    <property type="evidence" value="ECO:0007669"/>
    <property type="project" value="UniProtKB-KW"/>
</dbReference>
<dbReference type="Proteomes" id="UP000280296">
    <property type="component" value="Unassembled WGS sequence"/>
</dbReference>
<dbReference type="AlphaFoldDB" id="A0A432MJM3"/>
<evidence type="ECO:0000256" key="1">
    <source>
        <dbReference type="ARBA" id="ARBA00004496"/>
    </source>
</evidence>
<keyword evidence="5" id="KW-0819">tRNA processing</keyword>
<protein>
    <recommendedName>
        <fullName evidence="3">tRNA threonylcarbamoyladenosine biosynthesis protein TsaE</fullName>
    </recommendedName>
    <alternativeName>
        <fullName evidence="10">t(6)A37 threonylcarbamoyladenosine biosynthesis protein TsaE</fullName>
    </alternativeName>
</protein>
<keyword evidence="11" id="KW-0808">Transferase</keyword>
<dbReference type="Gene3D" id="3.40.50.300">
    <property type="entry name" value="P-loop containing nucleotide triphosphate hydrolases"/>
    <property type="match status" value="1"/>
</dbReference>
<dbReference type="GO" id="GO:0046872">
    <property type="term" value="F:metal ion binding"/>
    <property type="evidence" value="ECO:0007669"/>
    <property type="project" value="UniProtKB-KW"/>
</dbReference>
<comment type="caution">
    <text evidence="11">The sequence shown here is derived from an EMBL/GenBank/DDBJ whole genome shotgun (WGS) entry which is preliminary data.</text>
</comment>
<dbReference type="NCBIfam" id="TIGR00150">
    <property type="entry name" value="T6A_YjeE"/>
    <property type="match status" value="1"/>
</dbReference>
<sequence>MRVDRQTGELVVSVTSEEETVRLGKAIASAVGPGDVLALVGPLGAGKTRLSRAIAEALGVDPGAIASPTFVLIHEYEGRLPVYHFDAYRLDHPDAFDALGPGDYFGRSGICLVEWADTVADRLPDDSWWLRIDPTGLESRRILLRAPAPAIGRIAESLEVGGPDSDPD</sequence>
<organism evidence="11 12">
    <name type="scientific">Tautonia sociabilis</name>
    <dbReference type="NCBI Taxonomy" id="2080755"/>
    <lineage>
        <taxon>Bacteria</taxon>
        <taxon>Pseudomonadati</taxon>
        <taxon>Planctomycetota</taxon>
        <taxon>Planctomycetia</taxon>
        <taxon>Isosphaerales</taxon>
        <taxon>Isosphaeraceae</taxon>
        <taxon>Tautonia</taxon>
    </lineage>
</organism>
<dbReference type="InterPro" id="IPR027417">
    <property type="entry name" value="P-loop_NTPase"/>
</dbReference>
<evidence type="ECO:0000256" key="5">
    <source>
        <dbReference type="ARBA" id="ARBA00022694"/>
    </source>
</evidence>
<keyword evidence="8" id="KW-0067">ATP-binding</keyword>
<keyword evidence="4" id="KW-0963">Cytoplasm</keyword>
<proteinExistence type="inferred from homology"/>
<evidence type="ECO:0000256" key="4">
    <source>
        <dbReference type="ARBA" id="ARBA00022490"/>
    </source>
</evidence>
<comment type="subcellular location">
    <subcellularLocation>
        <location evidence="1">Cytoplasm</location>
    </subcellularLocation>
</comment>
<evidence type="ECO:0000256" key="3">
    <source>
        <dbReference type="ARBA" id="ARBA00019010"/>
    </source>
</evidence>
<dbReference type="GO" id="GO:0016740">
    <property type="term" value="F:transferase activity"/>
    <property type="evidence" value="ECO:0007669"/>
    <property type="project" value="UniProtKB-KW"/>
</dbReference>
<accession>A0A432MJM3</accession>
<dbReference type="GO" id="GO:0005737">
    <property type="term" value="C:cytoplasm"/>
    <property type="evidence" value="ECO:0007669"/>
    <property type="project" value="UniProtKB-SubCell"/>
</dbReference>
<comment type="similarity">
    <text evidence="2">Belongs to the TsaE family.</text>
</comment>
<evidence type="ECO:0000256" key="10">
    <source>
        <dbReference type="ARBA" id="ARBA00032441"/>
    </source>
</evidence>
<keyword evidence="7" id="KW-0547">Nucleotide-binding</keyword>
<evidence type="ECO:0000256" key="9">
    <source>
        <dbReference type="ARBA" id="ARBA00022842"/>
    </source>
</evidence>
<dbReference type="PANTHER" id="PTHR33540">
    <property type="entry name" value="TRNA THREONYLCARBAMOYLADENOSINE BIOSYNTHESIS PROTEIN TSAE"/>
    <property type="match status" value="1"/>
</dbReference>
<evidence type="ECO:0000256" key="2">
    <source>
        <dbReference type="ARBA" id="ARBA00007599"/>
    </source>
</evidence>
<evidence type="ECO:0000256" key="6">
    <source>
        <dbReference type="ARBA" id="ARBA00022723"/>
    </source>
</evidence>
<dbReference type="SUPFAM" id="SSF52540">
    <property type="entry name" value="P-loop containing nucleoside triphosphate hydrolases"/>
    <property type="match status" value="1"/>
</dbReference>
<reference evidence="11 12" key="2">
    <citation type="submission" date="2019-01" db="EMBL/GenBank/DDBJ databases">
        <title>Tautonia sociabilis, a novel thermotolerant planctomycete of Isosphaeraceae family, isolated from a 4000 m deep subterranean habitat.</title>
        <authorList>
            <person name="Kovaleva O.L."/>
            <person name="Elcheninov A.G."/>
            <person name="Van Heerden E."/>
            <person name="Toshchakov S.V."/>
            <person name="Novikov A."/>
            <person name="Bonch-Osmolovskaya E.A."/>
            <person name="Kublanov I.V."/>
        </authorList>
    </citation>
    <scope>NUCLEOTIDE SEQUENCE [LARGE SCALE GENOMIC DNA]</scope>
    <source>
        <strain evidence="11 12">GM2012</strain>
    </source>
</reference>
<reference evidence="11 12" key="1">
    <citation type="submission" date="2018-12" db="EMBL/GenBank/DDBJ databases">
        <authorList>
            <person name="Toschakov S.V."/>
        </authorList>
    </citation>
    <scope>NUCLEOTIDE SEQUENCE [LARGE SCALE GENOMIC DNA]</scope>
    <source>
        <strain evidence="11 12">GM2012</strain>
    </source>
</reference>
<dbReference type="EMBL" id="RYZH01000022">
    <property type="protein sequence ID" value="RUL87407.1"/>
    <property type="molecule type" value="Genomic_DNA"/>
</dbReference>
<dbReference type="GO" id="GO:0002949">
    <property type="term" value="P:tRNA threonylcarbamoyladenosine modification"/>
    <property type="evidence" value="ECO:0007669"/>
    <property type="project" value="InterPro"/>
</dbReference>
<name>A0A432MJM3_9BACT</name>